<reference evidence="1" key="2">
    <citation type="journal article" date="2022" name="Microbiol. Resour. Announc.">
        <title>Metagenome Sequencing to Explore Phylogenomics of Terrestrial Cyanobacteria.</title>
        <authorList>
            <person name="Ward R.D."/>
            <person name="Stajich J.E."/>
            <person name="Johansen J.R."/>
            <person name="Huntemann M."/>
            <person name="Clum A."/>
            <person name="Foster B."/>
            <person name="Foster B."/>
            <person name="Roux S."/>
            <person name="Palaniappan K."/>
            <person name="Varghese N."/>
            <person name="Mukherjee S."/>
            <person name="Reddy T.B.K."/>
            <person name="Daum C."/>
            <person name="Copeland A."/>
            <person name="Chen I.A."/>
            <person name="Ivanova N.N."/>
            <person name="Kyrpides N.C."/>
            <person name="Shapiro N."/>
            <person name="Eloe-Fadrosh E.A."/>
            <person name="Pietrasiak N."/>
        </authorList>
    </citation>
    <scope>NUCLEOTIDE SEQUENCE</scope>
    <source>
        <strain evidence="1">GSE-TBD4-15B</strain>
    </source>
</reference>
<evidence type="ECO:0000313" key="1">
    <source>
        <dbReference type="EMBL" id="MBW4467772.1"/>
    </source>
</evidence>
<protein>
    <submittedName>
        <fullName evidence="1">Uncharacterized protein</fullName>
    </submittedName>
</protein>
<sequence length="108" mass="12208">MLPPDDLAPIPTRLDQILQLQLEESASQRFYAGCDQTTQTLLAQCRWSITSLDVPTLTIACPDTETYWNLVGNIKSISKYLLLVTRASRIEVIPKNKKNISFEVEVRA</sequence>
<evidence type="ECO:0000313" key="2">
    <source>
        <dbReference type="Proteomes" id="UP000707356"/>
    </source>
</evidence>
<proteinExistence type="predicted"/>
<accession>A0A951PEC8</accession>
<dbReference type="AlphaFoldDB" id="A0A951PEC8"/>
<gene>
    <name evidence="1" type="ORF">KME07_20280</name>
</gene>
<organism evidence="1 2">
    <name type="scientific">Pegethrix bostrychoides GSE-TBD4-15B</name>
    <dbReference type="NCBI Taxonomy" id="2839662"/>
    <lineage>
        <taxon>Bacteria</taxon>
        <taxon>Bacillati</taxon>
        <taxon>Cyanobacteriota</taxon>
        <taxon>Cyanophyceae</taxon>
        <taxon>Oculatellales</taxon>
        <taxon>Oculatellaceae</taxon>
        <taxon>Pegethrix</taxon>
    </lineage>
</organism>
<name>A0A951PEC8_9CYAN</name>
<reference evidence="1" key="1">
    <citation type="submission" date="2021-05" db="EMBL/GenBank/DDBJ databases">
        <authorList>
            <person name="Pietrasiak N."/>
            <person name="Ward R."/>
            <person name="Stajich J.E."/>
            <person name="Kurbessoian T."/>
        </authorList>
    </citation>
    <scope>NUCLEOTIDE SEQUENCE</scope>
    <source>
        <strain evidence="1">GSE-TBD4-15B</strain>
    </source>
</reference>
<dbReference type="EMBL" id="JAHHHV010000080">
    <property type="protein sequence ID" value="MBW4467772.1"/>
    <property type="molecule type" value="Genomic_DNA"/>
</dbReference>
<comment type="caution">
    <text evidence="1">The sequence shown here is derived from an EMBL/GenBank/DDBJ whole genome shotgun (WGS) entry which is preliminary data.</text>
</comment>
<dbReference type="Proteomes" id="UP000707356">
    <property type="component" value="Unassembled WGS sequence"/>
</dbReference>